<dbReference type="OrthoDB" id="7059963at2"/>
<dbReference type="InterPro" id="IPR019652">
    <property type="entry name" value="DUF2509"/>
</dbReference>
<reference evidence="2" key="1">
    <citation type="submission" date="2016-06" db="EMBL/GenBank/DDBJ databases">
        <authorList>
            <person name="Chen W."/>
            <person name="Hasegawa D.K."/>
        </authorList>
    </citation>
    <scope>NUCLEOTIDE SEQUENCE [LARGE SCALE GENOMIC DNA]</scope>
    <source>
        <strain evidence="2">MEAM1</strain>
    </source>
</reference>
<protein>
    <submittedName>
        <fullName evidence="1">Uncharacterized protein</fullName>
    </submittedName>
</protein>
<evidence type="ECO:0000313" key="1">
    <source>
        <dbReference type="EMBL" id="ASX26213.1"/>
    </source>
</evidence>
<proteinExistence type="predicted"/>
<evidence type="ECO:0000313" key="2">
    <source>
        <dbReference type="Proteomes" id="UP000216438"/>
    </source>
</evidence>
<name>A0A249DXF0_9ENTR</name>
<organism evidence="1 2">
    <name type="scientific">Candidatus Hamiltonella defensa</name>
    <name type="common">Bemisia tabaci</name>
    <dbReference type="NCBI Taxonomy" id="672795"/>
    <lineage>
        <taxon>Bacteria</taxon>
        <taxon>Pseudomonadati</taxon>
        <taxon>Pseudomonadota</taxon>
        <taxon>Gammaproteobacteria</taxon>
        <taxon>Enterobacterales</taxon>
        <taxon>Enterobacteriaceae</taxon>
        <taxon>aphid secondary symbionts</taxon>
        <taxon>Candidatus Williamhamiltonella</taxon>
    </lineage>
</organism>
<sequence length="159" mass="18146">MKRPYQKGTGTLISVLIIFTMGLLLLTALQRELEGTFNISVQERFYFKAYNQAASSLSWGVSKQWPLSSLSHRTSRRHQGWYCETEQINQLKSCIKPMLDIGIFLIKGESISGNRSEKIILYQSAKTNEMSNTTEQKLVPITGGWLDFCPVKNEKFCLD</sequence>
<dbReference type="Proteomes" id="UP000216438">
    <property type="component" value="Chromosome"/>
</dbReference>
<dbReference type="AlphaFoldDB" id="A0A249DXF0"/>
<reference evidence="1 2" key="2">
    <citation type="submission" date="2017-09" db="EMBL/GenBank/DDBJ databases">
        <title>The genome of whitefly Bemisia tabaci, a global crop pest, provides novel insights into virus transmission, host adaptation and insecticide resistance.</title>
        <authorList>
            <person name="Kaur N."/>
            <person name="Kliot A."/>
            <person name="Pinheiro P.V."/>
            <person name="Luan J."/>
            <person name="Zheng Y."/>
            <person name="Liu W."/>
            <person name="Sun H."/>
            <person name="Yang X."/>
            <person name="Xu Y."/>
            <person name="Luo Y."/>
            <person name="Kruse A."/>
            <person name="Fisher T.W."/>
            <person name="Nelson D.R."/>
            <person name="Elimelech M."/>
            <person name="MacCoss M."/>
            <person name="Johnson R."/>
            <person name="Cohen E."/>
            <person name="Hunter W.B."/>
            <person name="Brown J.K."/>
            <person name="Jander G."/>
            <person name="Cilia M."/>
            <person name="Douglas A.E."/>
            <person name="Ghanim M."/>
            <person name="Simmons A.M."/>
            <person name="Wintermantel W.M."/>
            <person name="Ling K.-S."/>
            <person name="Fei Z."/>
        </authorList>
    </citation>
    <scope>NUCLEOTIDE SEQUENCE [LARGE SCALE GENOMIC DNA]</scope>
    <source>
        <strain evidence="1 2">MEAM1</strain>
    </source>
</reference>
<accession>A0A249DXF0</accession>
<gene>
    <name evidence="1" type="ORF">BA171_03745</name>
</gene>
<dbReference type="Pfam" id="PF10713">
    <property type="entry name" value="DUF2509"/>
    <property type="match status" value="1"/>
</dbReference>
<dbReference type="RefSeq" id="WP_016856776.1">
    <property type="nucleotide sequence ID" value="NZ_CP016303.1"/>
</dbReference>
<dbReference type="EMBL" id="CP016303">
    <property type="protein sequence ID" value="ASX26213.1"/>
    <property type="molecule type" value="Genomic_DNA"/>
</dbReference>